<dbReference type="AlphaFoldDB" id="A0A1U7D5M4"/>
<reference evidence="2 3" key="1">
    <citation type="submission" date="2016-03" db="EMBL/GenBank/DDBJ databases">
        <title>Deep-sea bacteria in the southern Pacific.</title>
        <authorList>
            <person name="Tang K."/>
        </authorList>
    </citation>
    <scope>NUCLEOTIDE SEQUENCE [LARGE SCALE GENOMIC DNA]</scope>
    <source>
        <strain evidence="2 3">JLT2016</strain>
    </source>
</reference>
<proteinExistence type="predicted"/>
<keyword evidence="3" id="KW-1185">Reference proteome</keyword>
<feature type="chain" id="PRO_5010565410" description="Cytochrome c domain-containing protein" evidence="1">
    <location>
        <begin position="24"/>
        <end position="99"/>
    </location>
</feature>
<keyword evidence="1" id="KW-0732">Signal</keyword>
<evidence type="ECO:0008006" key="4">
    <source>
        <dbReference type="Google" id="ProtNLM"/>
    </source>
</evidence>
<evidence type="ECO:0000313" key="3">
    <source>
        <dbReference type="Proteomes" id="UP000186559"/>
    </source>
</evidence>
<organism evidence="2 3">
    <name type="scientific">Salipiger profundus</name>
    <dbReference type="NCBI Taxonomy" id="1229727"/>
    <lineage>
        <taxon>Bacteria</taxon>
        <taxon>Pseudomonadati</taxon>
        <taxon>Pseudomonadota</taxon>
        <taxon>Alphaproteobacteria</taxon>
        <taxon>Rhodobacterales</taxon>
        <taxon>Roseobacteraceae</taxon>
        <taxon>Salipiger</taxon>
    </lineage>
</organism>
<protein>
    <recommendedName>
        <fullName evidence="4">Cytochrome c domain-containing protein</fullName>
    </recommendedName>
</protein>
<dbReference type="KEGG" id="tpro:Ga0080559_TMP2681"/>
<dbReference type="OrthoDB" id="7376456at2"/>
<dbReference type="RefSeq" id="WP_076623513.1">
    <property type="nucleotide sequence ID" value="NZ_BMEW01000009.1"/>
</dbReference>
<sequence precursor="true">MLKHLMLSAALVMSLGTARPLDAAEACAAPDLDAEGCFDRSCSFCHRDVTRLMAPYADLAPEEARAELDRFLTRHHPPEAEMRAALIDWLLMPEDQASE</sequence>
<evidence type="ECO:0000256" key="1">
    <source>
        <dbReference type="SAM" id="SignalP"/>
    </source>
</evidence>
<feature type="signal peptide" evidence="1">
    <location>
        <begin position="1"/>
        <end position="23"/>
    </location>
</feature>
<dbReference type="Proteomes" id="UP000186559">
    <property type="component" value="Chromosome"/>
</dbReference>
<name>A0A1U7D5M4_9RHOB</name>
<dbReference type="STRING" id="1229727.Ga0080559_TMP2681"/>
<gene>
    <name evidence="2" type="ORF">Ga0080559_TMP2681</name>
</gene>
<evidence type="ECO:0000313" key="2">
    <source>
        <dbReference type="EMBL" id="APX23477.1"/>
    </source>
</evidence>
<accession>A0A1U7D5M4</accession>
<dbReference type="EMBL" id="CP014796">
    <property type="protein sequence ID" value="APX23477.1"/>
    <property type="molecule type" value="Genomic_DNA"/>
</dbReference>